<dbReference type="NCBIfam" id="TIGR01451">
    <property type="entry name" value="B_ant_repeat"/>
    <property type="match status" value="1"/>
</dbReference>
<dbReference type="InterPro" id="IPR011635">
    <property type="entry name" value="CARDB"/>
</dbReference>
<dbReference type="Pfam" id="PF07705">
    <property type="entry name" value="CARDB"/>
    <property type="match status" value="1"/>
</dbReference>
<feature type="chain" id="PRO_5017717817" description="CARDB domain-containing protein" evidence="2">
    <location>
        <begin position="29"/>
        <end position="829"/>
    </location>
</feature>
<keyword evidence="2" id="KW-0732">Signal</keyword>
<dbReference type="Gene3D" id="2.60.40.10">
    <property type="entry name" value="Immunoglobulins"/>
    <property type="match status" value="3"/>
</dbReference>
<evidence type="ECO:0000256" key="2">
    <source>
        <dbReference type="SAM" id="SignalP"/>
    </source>
</evidence>
<evidence type="ECO:0000313" key="4">
    <source>
        <dbReference type="EMBL" id="HCL03731.1"/>
    </source>
</evidence>
<evidence type="ECO:0000313" key="5">
    <source>
        <dbReference type="Proteomes" id="UP000262969"/>
    </source>
</evidence>
<keyword evidence="1" id="KW-0812">Transmembrane</keyword>
<dbReference type="AlphaFoldDB" id="A0A3D2X9E1"/>
<accession>A0A3D2X9E1</accession>
<reference evidence="4 5" key="1">
    <citation type="journal article" date="2018" name="Nat. Biotechnol.">
        <title>A standardized bacterial taxonomy based on genome phylogeny substantially revises the tree of life.</title>
        <authorList>
            <person name="Parks D.H."/>
            <person name="Chuvochina M."/>
            <person name="Waite D.W."/>
            <person name="Rinke C."/>
            <person name="Skarshewski A."/>
            <person name="Chaumeil P.A."/>
            <person name="Hugenholtz P."/>
        </authorList>
    </citation>
    <scope>NUCLEOTIDE SEQUENCE [LARGE SCALE GENOMIC DNA]</scope>
    <source>
        <strain evidence="4">UBA11728</strain>
    </source>
</reference>
<feature type="transmembrane region" description="Helical" evidence="1">
    <location>
        <begin position="793"/>
        <end position="814"/>
    </location>
</feature>
<keyword evidence="1" id="KW-0472">Membrane</keyword>
<protein>
    <recommendedName>
        <fullName evidence="3">CARDB domain-containing protein</fullName>
    </recommendedName>
</protein>
<evidence type="ECO:0000256" key="1">
    <source>
        <dbReference type="SAM" id="Phobius"/>
    </source>
</evidence>
<keyword evidence="1" id="KW-1133">Transmembrane helix</keyword>
<name>A0A3D2X9E1_9FIRM</name>
<dbReference type="EMBL" id="DPVV01000502">
    <property type="protein sequence ID" value="HCL03731.1"/>
    <property type="molecule type" value="Genomic_DNA"/>
</dbReference>
<dbReference type="InterPro" id="IPR013783">
    <property type="entry name" value="Ig-like_fold"/>
</dbReference>
<gene>
    <name evidence="4" type="ORF">DHW61_15225</name>
</gene>
<dbReference type="Proteomes" id="UP000262969">
    <property type="component" value="Unassembled WGS sequence"/>
</dbReference>
<dbReference type="InterPro" id="IPR047589">
    <property type="entry name" value="DUF11_rpt"/>
</dbReference>
<dbReference type="PANTHER" id="PTHR35902:SF3">
    <property type="entry name" value="NPCBM-ASSOCIATED, NEW3 DOMAIN OF ALPHA-GALACTOSIDASE"/>
    <property type="match status" value="1"/>
</dbReference>
<sequence length="829" mass="89473">MKVKKLLALFLICSMVLAGFGSSVTVKADSDKVYIKLSDNKKKVIEANPGEVTHVKVPVVATRTYITKPQIVAKPGTDAPFTAGDVIITNQNVTGEVQGISTIDGAFLEFDITMKDSASIGIYDLNINLEYTSLEFDEVNGQYPTVNTSLPLTVRVTKEKAPTQITIDKISYNEDAAAIGNSFDLSFVVKNEGEIAAYNTYVKLDYANSGMIPGYTIESIKVGDLKAGESKTIKVPVKVLPTAKEGLQTITATFAFKNIEKKEENTTKSIYITLKKTSTEVSENAKLTITSNSVNDKVLTGSSYQLKGILENIGKQKATNVVVSIADGVGVTNGVIPKHEAGGIKLADIAVGGKRNFTIPLLVTDTATAGLQEISVQVTYTDSQGETRSAVTKTYLTVIKPEVPEQTGEVVISGAVQNPSSPVVGDRLSVTFNVQNNGNSTITDVSLSGQELSSAGFEPLDSQAIRNIGSLKAGETRTVTLDFKVGANITEGLNTLTIGCDYVDGNGSKKAIKTPIYILNVINDSNSKPKLIISGYTVDQEELKAGSTFDFTFHIKNTHMSKSAKNIKVTVTQAENVFSATQGSNSFYIPSIGPGAEYEQTMNMKVKSDVTTGAYEIELTFEYEYDGMSKVDQEAGGVKTSDKLKLQAMENLRPSIQNFTVGMYGEMPTVGITSSMTFEFINMGKSPLNNVRFSLDGDFKLDNGGTTFYLGTIAPGSPEYVEIPVMPNVEGAASGTLYILFEDSTGEEVSHPYEFKDIMVNGSYNPGTQPDIDVPTVQIDPNANTPKDIMSTWVFIVIQIAILVVFIPVARMVVIKIQKRKLQKQDSNI</sequence>
<feature type="signal peptide" evidence="2">
    <location>
        <begin position="1"/>
        <end position="28"/>
    </location>
</feature>
<evidence type="ECO:0000259" key="3">
    <source>
        <dbReference type="Pfam" id="PF07705"/>
    </source>
</evidence>
<dbReference type="PANTHER" id="PTHR35902">
    <property type="entry name" value="S-LAYER DOMAIN-LIKE PROTEIN-RELATED"/>
    <property type="match status" value="1"/>
</dbReference>
<organism evidence="4 5">
    <name type="scientific">Lachnoclostridium phytofermentans</name>
    <dbReference type="NCBI Taxonomy" id="66219"/>
    <lineage>
        <taxon>Bacteria</taxon>
        <taxon>Bacillati</taxon>
        <taxon>Bacillota</taxon>
        <taxon>Clostridia</taxon>
        <taxon>Lachnospirales</taxon>
        <taxon>Lachnospiraceae</taxon>
    </lineage>
</organism>
<proteinExistence type="predicted"/>
<feature type="domain" description="CARDB" evidence="3">
    <location>
        <begin position="167"/>
        <end position="258"/>
    </location>
</feature>
<comment type="caution">
    <text evidence="4">The sequence shown here is derived from an EMBL/GenBank/DDBJ whole genome shotgun (WGS) entry which is preliminary data.</text>
</comment>